<evidence type="ECO:0000313" key="3">
    <source>
        <dbReference type="Proteomes" id="UP000053732"/>
    </source>
</evidence>
<keyword evidence="3" id="KW-1185">Reference proteome</keyword>
<gene>
    <name evidence="2" type="ORF">PCAMFM013_S002g000655</name>
</gene>
<evidence type="ECO:0000256" key="1">
    <source>
        <dbReference type="SAM" id="MobiDB-lite"/>
    </source>
</evidence>
<proteinExistence type="predicted"/>
<organism evidence="2 3">
    <name type="scientific">Penicillium camemberti (strain FM 013)</name>
    <dbReference type="NCBI Taxonomy" id="1429867"/>
    <lineage>
        <taxon>Eukaryota</taxon>
        <taxon>Fungi</taxon>
        <taxon>Dikarya</taxon>
        <taxon>Ascomycota</taxon>
        <taxon>Pezizomycotina</taxon>
        <taxon>Eurotiomycetes</taxon>
        <taxon>Eurotiomycetidae</taxon>
        <taxon>Eurotiales</taxon>
        <taxon>Aspergillaceae</taxon>
        <taxon>Penicillium</taxon>
    </lineage>
</organism>
<reference evidence="2 3" key="1">
    <citation type="journal article" date="2014" name="Nat. Commun.">
        <title>Multiple recent horizontal transfers of a large genomic region in cheese making fungi.</title>
        <authorList>
            <person name="Cheeseman K."/>
            <person name="Ropars J."/>
            <person name="Renault P."/>
            <person name="Dupont J."/>
            <person name="Gouzy J."/>
            <person name="Branca A."/>
            <person name="Abraham A.L."/>
            <person name="Ceppi M."/>
            <person name="Conseiller E."/>
            <person name="Debuchy R."/>
            <person name="Malagnac F."/>
            <person name="Goarin A."/>
            <person name="Silar P."/>
            <person name="Lacoste S."/>
            <person name="Sallet E."/>
            <person name="Bensimon A."/>
            <person name="Giraud T."/>
            <person name="Brygoo Y."/>
        </authorList>
    </citation>
    <scope>NUCLEOTIDE SEQUENCE [LARGE SCALE GENOMIC DNA]</scope>
    <source>
        <strain evidence="3">FM 013</strain>
    </source>
</reference>
<protein>
    <submittedName>
        <fullName evidence="2">Str. FM013</fullName>
    </submittedName>
</protein>
<name>A0A0G4NXK1_PENC3</name>
<feature type="compositionally biased region" description="Basic and acidic residues" evidence="1">
    <location>
        <begin position="1"/>
        <end position="17"/>
    </location>
</feature>
<feature type="region of interest" description="Disordered" evidence="1">
    <location>
        <begin position="1"/>
        <end position="40"/>
    </location>
</feature>
<accession>A0A0G4NXK1</accession>
<dbReference type="EMBL" id="HG793135">
    <property type="protein sequence ID" value="CRL18785.1"/>
    <property type="molecule type" value="Genomic_DNA"/>
</dbReference>
<dbReference type="AlphaFoldDB" id="A0A0G4NXK1"/>
<dbReference type="Proteomes" id="UP000053732">
    <property type="component" value="Unassembled WGS sequence"/>
</dbReference>
<evidence type="ECO:0000313" key="2">
    <source>
        <dbReference type="EMBL" id="CRL18785.1"/>
    </source>
</evidence>
<sequence>MRHDQYDRRYGPQRDKLSLGSISFAGKGTGSSEEWPKNRL</sequence>